<proteinExistence type="predicted"/>
<gene>
    <name evidence="1" type="ORF">PAXRUDRAFT_672036</name>
</gene>
<accession>A0A0D0D294</accession>
<dbReference type="Proteomes" id="UP000054538">
    <property type="component" value="Unassembled WGS sequence"/>
</dbReference>
<evidence type="ECO:0000313" key="1">
    <source>
        <dbReference type="EMBL" id="KIK90622.1"/>
    </source>
</evidence>
<dbReference type="InParanoid" id="A0A0D0D294"/>
<reference evidence="1 2" key="1">
    <citation type="submission" date="2014-04" db="EMBL/GenBank/DDBJ databases">
        <authorList>
            <consortium name="DOE Joint Genome Institute"/>
            <person name="Kuo A."/>
            <person name="Kohler A."/>
            <person name="Jargeat P."/>
            <person name="Nagy L.G."/>
            <person name="Floudas D."/>
            <person name="Copeland A."/>
            <person name="Barry K.W."/>
            <person name="Cichocki N."/>
            <person name="Veneault-Fourrey C."/>
            <person name="LaButti K."/>
            <person name="Lindquist E.A."/>
            <person name="Lipzen A."/>
            <person name="Lundell T."/>
            <person name="Morin E."/>
            <person name="Murat C."/>
            <person name="Sun H."/>
            <person name="Tunlid A."/>
            <person name="Henrissat B."/>
            <person name="Grigoriev I.V."/>
            <person name="Hibbett D.S."/>
            <person name="Martin F."/>
            <person name="Nordberg H.P."/>
            <person name="Cantor M.N."/>
            <person name="Hua S.X."/>
        </authorList>
    </citation>
    <scope>NUCLEOTIDE SEQUENCE [LARGE SCALE GENOMIC DNA]</scope>
    <source>
        <strain evidence="1 2">Ve08.2h10</strain>
    </source>
</reference>
<protein>
    <submittedName>
        <fullName evidence="1">Uncharacterized protein</fullName>
    </submittedName>
</protein>
<sequence>MNKSLNHERGQHELEGLTATSLPAIFVLWDCFLTLFYPFYDWISQLTLPTHSNLSHSVLSPRQSCRDCVQELIRLPNASEACRGAGSRQAPWIQNRKSRIHQISPKCQTGGSLVLRLGGCSYRADIWHRNECYISVCGQTWMLTSSQYS</sequence>
<evidence type="ECO:0000313" key="2">
    <source>
        <dbReference type="Proteomes" id="UP000054538"/>
    </source>
</evidence>
<dbReference type="EMBL" id="KN825493">
    <property type="protein sequence ID" value="KIK90622.1"/>
    <property type="molecule type" value="Genomic_DNA"/>
</dbReference>
<dbReference type="AlphaFoldDB" id="A0A0D0D294"/>
<name>A0A0D0D294_9AGAM</name>
<keyword evidence="2" id="KW-1185">Reference proteome</keyword>
<dbReference type="HOGENOM" id="CLU_1750304_0_0_1"/>
<organism evidence="1 2">
    <name type="scientific">Paxillus rubicundulus Ve08.2h10</name>
    <dbReference type="NCBI Taxonomy" id="930991"/>
    <lineage>
        <taxon>Eukaryota</taxon>
        <taxon>Fungi</taxon>
        <taxon>Dikarya</taxon>
        <taxon>Basidiomycota</taxon>
        <taxon>Agaricomycotina</taxon>
        <taxon>Agaricomycetes</taxon>
        <taxon>Agaricomycetidae</taxon>
        <taxon>Boletales</taxon>
        <taxon>Paxilineae</taxon>
        <taxon>Paxillaceae</taxon>
        <taxon>Paxillus</taxon>
    </lineage>
</organism>
<reference evidence="2" key="2">
    <citation type="submission" date="2015-01" db="EMBL/GenBank/DDBJ databases">
        <title>Evolutionary Origins and Diversification of the Mycorrhizal Mutualists.</title>
        <authorList>
            <consortium name="DOE Joint Genome Institute"/>
            <consortium name="Mycorrhizal Genomics Consortium"/>
            <person name="Kohler A."/>
            <person name="Kuo A."/>
            <person name="Nagy L.G."/>
            <person name="Floudas D."/>
            <person name="Copeland A."/>
            <person name="Barry K.W."/>
            <person name="Cichocki N."/>
            <person name="Veneault-Fourrey C."/>
            <person name="LaButti K."/>
            <person name="Lindquist E.A."/>
            <person name="Lipzen A."/>
            <person name="Lundell T."/>
            <person name="Morin E."/>
            <person name="Murat C."/>
            <person name="Riley R."/>
            <person name="Ohm R."/>
            <person name="Sun H."/>
            <person name="Tunlid A."/>
            <person name="Henrissat B."/>
            <person name="Grigoriev I.V."/>
            <person name="Hibbett D.S."/>
            <person name="Martin F."/>
        </authorList>
    </citation>
    <scope>NUCLEOTIDE SEQUENCE [LARGE SCALE GENOMIC DNA]</scope>
    <source>
        <strain evidence="2">Ve08.2h10</strain>
    </source>
</reference>